<evidence type="ECO:0000313" key="2">
    <source>
        <dbReference type="EMBL" id="PRD45793.1"/>
    </source>
</evidence>
<name>A0A2S9IZ37_9HYPH</name>
<evidence type="ECO:0000313" key="3">
    <source>
        <dbReference type="Proteomes" id="UP000239434"/>
    </source>
</evidence>
<dbReference type="EMBL" id="PVBR01000001">
    <property type="protein sequence ID" value="PRD45793.1"/>
    <property type="molecule type" value="Genomic_DNA"/>
</dbReference>
<dbReference type="RefSeq" id="WP_105740091.1">
    <property type="nucleotide sequence ID" value="NZ_PVBR01000001.1"/>
</dbReference>
<accession>A0A2S9IZ37</accession>
<evidence type="ECO:0000256" key="1">
    <source>
        <dbReference type="SAM" id="MobiDB-lite"/>
    </source>
</evidence>
<feature type="region of interest" description="Disordered" evidence="1">
    <location>
        <begin position="159"/>
        <end position="179"/>
    </location>
</feature>
<dbReference type="AlphaFoldDB" id="A0A2S9IZ37"/>
<reference evidence="2 3" key="1">
    <citation type="submission" date="2018-02" db="EMBL/GenBank/DDBJ databases">
        <title>The draft genome of Phyllobacterium sp. 1N-3.</title>
        <authorList>
            <person name="Liu L."/>
            <person name="Li L."/>
            <person name="Zhang X."/>
            <person name="Wang T."/>
            <person name="Liang L."/>
        </authorList>
    </citation>
    <scope>NUCLEOTIDE SEQUENCE [LARGE SCALE GENOMIC DNA]</scope>
    <source>
        <strain evidence="2 3">1N-3</strain>
    </source>
</reference>
<dbReference type="Proteomes" id="UP000239434">
    <property type="component" value="Unassembled WGS sequence"/>
</dbReference>
<gene>
    <name evidence="2" type="ORF">C5748_01170</name>
</gene>
<keyword evidence="3" id="KW-1185">Reference proteome</keyword>
<comment type="caution">
    <text evidence="2">The sequence shown here is derived from an EMBL/GenBank/DDBJ whole genome shotgun (WGS) entry which is preliminary data.</text>
</comment>
<sequence length="179" mass="19300">MTTRSDTAGSASERACAGYRLHGKYGVPHAEIAFVLGVEERIYLNRLRRGGIDPDMTKRADDLPLDVEEILANIRNELVRLTEGGKVPDKAAVDALGSLARALKAFIELARENTVQPAPAADPVAVKPEELRDALARIDRRINELADVRAAEIIQRRHEGQFEGQSGDGGGQGVVLPGA</sequence>
<organism evidence="2 3">
    <name type="scientific">Phyllobacterium phragmitis</name>
    <dbReference type="NCBI Taxonomy" id="2670329"/>
    <lineage>
        <taxon>Bacteria</taxon>
        <taxon>Pseudomonadati</taxon>
        <taxon>Pseudomonadota</taxon>
        <taxon>Alphaproteobacteria</taxon>
        <taxon>Hyphomicrobiales</taxon>
        <taxon>Phyllobacteriaceae</taxon>
        <taxon>Phyllobacterium</taxon>
    </lineage>
</organism>
<protein>
    <submittedName>
        <fullName evidence="2">Uncharacterized protein</fullName>
    </submittedName>
</protein>
<proteinExistence type="predicted"/>